<keyword evidence="1" id="KW-1133">Transmembrane helix</keyword>
<sequence>MSIVVPAELREPRGGRFSRALATAGRALATELDAEQGRWFLWIPVFFGAGVGAYFALPAEPDLSLSGGCCCLR</sequence>
<evidence type="ECO:0000256" key="1">
    <source>
        <dbReference type="SAM" id="Phobius"/>
    </source>
</evidence>
<organism evidence="2 3">
    <name type="scientific">Rhodomicrobium udaipurense</name>
    <dbReference type="NCBI Taxonomy" id="1202716"/>
    <lineage>
        <taxon>Bacteria</taxon>
        <taxon>Pseudomonadati</taxon>
        <taxon>Pseudomonadota</taxon>
        <taxon>Alphaproteobacteria</taxon>
        <taxon>Hyphomicrobiales</taxon>
        <taxon>Hyphomicrobiaceae</taxon>
        <taxon>Rhodomicrobium</taxon>
    </lineage>
</organism>
<dbReference type="AlphaFoldDB" id="A0A8I1GCK2"/>
<reference evidence="2 3" key="1">
    <citation type="submission" date="2020-12" db="EMBL/GenBank/DDBJ databases">
        <title>Revised draft genomes of Rhodomicrobium vannielii ATCC 17100 and Rhodomicrobium udaipurense JA643.</title>
        <authorList>
            <person name="Conners E.M."/>
            <person name="Davenport E.J."/>
            <person name="Bose A."/>
        </authorList>
    </citation>
    <scope>NUCLEOTIDE SEQUENCE [LARGE SCALE GENOMIC DNA]</scope>
    <source>
        <strain evidence="2 3">JA643</strain>
    </source>
</reference>
<dbReference type="EMBL" id="JAEMUK010000013">
    <property type="protein sequence ID" value="MBJ7543345.1"/>
    <property type="molecule type" value="Genomic_DNA"/>
</dbReference>
<keyword evidence="1" id="KW-0472">Membrane</keyword>
<evidence type="ECO:0000313" key="2">
    <source>
        <dbReference type="EMBL" id="MBJ7543345.1"/>
    </source>
</evidence>
<dbReference type="RefSeq" id="WP_162173163.1">
    <property type="nucleotide sequence ID" value="NZ_JAEMUK010000013.1"/>
</dbReference>
<protein>
    <submittedName>
        <fullName evidence="2">Uncharacterized protein</fullName>
    </submittedName>
</protein>
<keyword evidence="1" id="KW-0812">Transmembrane</keyword>
<name>A0A8I1GCK2_9HYPH</name>
<proteinExistence type="predicted"/>
<keyword evidence="3" id="KW-1185">Reference proteome</keyword>
<comment type="caution">
    <text evidence="2">The sequence shown here is derived from an EMBL/GenBank/DDBJ whole genome shotgun (WGS) entry which is preliminary data.</text>
</comment>
<evidence type="ECO:0000313" key="3">
    <source>
        <dbReference type="Proteomes" id="UP000623250"/>
    </source>
</evidence>
<gene>
    <name evidence="2" type="ORF">JDN41_07225</name>
</gene>
<accession>A0A8I1GCK2</accession>
<feature type="transmembrane region" description="Helical" evidence="1">
    <location>
        <begin position="39"/>
        <end position="57"/>
    </location>
</feature>
<dbReference type="Proteomes" id="UP000623250">
    <property type="component" value="Unassembled WGS sequence"/>
</dbReference>